<evidence type="ECO:0000313" key="2">
    <source>
        <dbReference type="Proteomes" id="UP000261016"/>
    </source>
</evidence>
<sequence>MFKLTIFYIKNHKGELVYTNTNELEFADYVNKHMDLGLGKYPTFNEIQDSVKDLEIGTRTVTINV</sequence>
<name>A0A8B2ZD80_STAWA</name>
<dbReference type="RefSeq" id="WP_117725952.1">
    <property type="nucleotide sequence ID" value="NZ_CABMFV010000009.1"/>
</dbReference>
<protein>
    <submittedName>
        <fullName evidence="1">Uncharacterized protein</fullName>
    </submittedName>
</protein>
<reference evidence="1 2" key="1">
    <citation type="submission" date="2018-08" db="EMBL/GenBank/DDBJ databases">
        <title>A genome reference for cultivated species of the human gut microbiota.</title>
        <authorList>
            <person name="Zou Y."/>
            <person name="Xue W."/>
            <person name="Luo G."/>
        </authorList>
    </citation>
    <scope>NUCLEOTIDE SEQUENCE [LARGE SCALE GENOMIC DNA]</scope>
    <source>
        <strain evidence="1 2">OM08-17AT</strain>
    </source>
</reference>
<accession>A0A8B2ZD80</accession>
<dbReference type="AlphaFoldDB" id="A0A8B2ZD80"/>
<dbReference type="Proteomes" id="UP000261016">
    <property type="component" value="Unassembled WGS sequence"/>
</dbReference>
<comment type="caution">
    <text evidence="1">The sequence shown here is derived from an EMBL/GenBank/DDBJ whole genome shotgun (WGS) entry which is preliminary data.</text>
</comment>
<proteinExistence type="predicted"/>
<organism evidence="1 2">
    <name type="scientific">Staphylococcus warneri</name>
    <dbReference type="NCBI Taxonomy" id="1292"/>
    <lineage>
        <taxon>Bacteria</taxon>
        <taxon>Bacillati</taxon>
        <taxon>Bacillota</taxon>
        <taxon>Bacilli</taxon>
        <taxon>Bacillales</taxon>
        <taxon>Staphylococcaceae</taxon>
        <taxon>Staphylococcus</taxon>
    </lineage>
</organism>
<evidence type="ECO:0000313" key="1">
    <source>
        <dbReference type="EMBL" id="RGM28297.1"/>
    </source>
</evidence>
<gene>
    <name evidence="1" type="ORF">DXC19_11465</name>
</gene>
<dbReference type="EMBL" id="QSTD01000009">
    <property type="protein sequence ID" value="RGM28297.1"/>
    <property type="molecule type" value="Genomic_DNA"/>
</dbReference>